<dbReference type="PANTHER" id="PTHR34220">
    <property type="entry name" value="SENSOR HISTIDINE KINASE YPDA"/>
    <property type="match status" value="1"/>
</dbReference>
<feature type="transmembrane region" description="Helical" evidence="1">
    <location>
        <begin position="125"/>
        <end position="146"/>
    </location>
</feature>
<dbReference type="Gene3D" id="3.30.565.10">
    <property type="entry name" value="Histidine kinase-like ATPase, C-terminal domain"/>
    <property type="match status" value="1"/>
</dbReference>
<evidence type="ECO:0000259" key="3">
    <source>
        <dbReference type="Pfam" id="PF06580"/>
    </source>
</evidence>
<gene>
    <name evidence="4" type="ORF">SAMN02982985_00864</name>
</gene>
<dbReference type="Pfam" id="PF06580">
    <property type="entry name" value="His_kinase"/>
    <property type="match status" value="1"/>
</dbReference>
<dbReference type="RefSeq" id="WP_093384088.1">
    <property type="nucleotide sequence ID" value="NZ_FOTW01000005.1"/>
</dbReference>
<dbReference type="STRING" id="758825.SAMN02982985_00864"/>
<feature type="domain" description="Histidine kinase/HSP90-like ATPase" evidence="2">
    <location>
        <begin position="261"/>
        <end position="399"/>
    </location>
</feature>
<dbReference type="SUPFAM" id="SSF55874">
    <property type="entry name" value="ATPase domain of HSP90 chaperone/DNA topoisomerase II/histidine kinase"/>
    <property type="match status" value="1"/>
</dbReference>
<organism evidence="4 5">
    <name type="scientific">Rugamonas rubra</name>
    <dbReference type="NCBI Taxonomy" id="758825"/>
    <lineage>
        <taxon>Bacteria</taxon>
        <taxon>Pseudomonadati</taxon>
        <taxon>Pseudomonadota</taxon>
        <taxon>Betaproteobacteria</taxon>
        <taxon>Burkholderiales</taxon>
        <taxon>Oxalobacteraceae</taxon>
        <taxon>Telluria group</taxon>
        <taxon>Rugamonas</taxon>
    </lineage>
</organism>
<dbReference type="AlphaFoldDB" id="A0A1I4J0W6"/>
<name>A0A1I4J0W6_9BURK</name>
<feature type="domain" description="Signal transduction histidine kinase internal region" evidence="3">
    <location>
        <begin position="162"/>
        <end position="240"/>
    </location>
</feature>
<keyword evidence="4" id="KW-0418">Kinase</keyword>
<keyword evidence="1" id="KW-1133">Transmembrane helix</keyword>
<dbReference type="GO" id="GO:0000155">
    <property type="term" value="F:phosphorelay sensor kinase activity"/>
    <property type="evidence" value="ECO:0007669"/>
    <property type="project" value="InterPro"/>
</dbReference>
<dbReference type="GO" id="GO:0016020">
    <property type="term" value="C:membrane"/>
    <property type="evidence" value="ECO:0007669"/>
    <property type="project" value="InterPro"/>
</dbReference>
<dbReference type="PANTHER" id="PTHR34220:SF9">
    <property type="entry name" value="SIGNAL TRANSDUCTION HISTIDINE KINASE INTERNAL REGION DOMAIN-CONTAINING PROTEIN"/>
    <property type="match status" value="1"/>
</dbReference>
<keyword evidence="5" id="KW-1185">Reference proteome</keyword>
<dbReference type="Proteomes" id="UP000199470">
    <property type="component" value="Unassembled WGS sequence"/>
</dbReference>
<accession>A0A1I4J0W6</accession>
<evidence type="ECO:0000313" key="4">
    <source>
        <dbReference type="EMBL" id="SFL59897.1"/>
    </source>
</evidence>
<dbReference type="EMBL" id="FOTW01000005">
    <property type="protein sequence ID" value="SFL59897.1"/>
    <property type="molecule type" value="Genomic_DNA"/>
</dbReference>
<feature type="transmembrane region" description="Helical" evidence="1">
    <location>
        <begin position="40"/>
        <end position="59"/>
    </location>
</feature>
<keyword evidence="1" id="KW-0812">Transmembrane</keyword>
<protein>
    <submittedName>
        <fullName evidence="4">Histidine kinase</fullName>
    </submittedName>
</protein>
<reference evidence="4 5" key="1">
    <citation type="submission" date="2016-10" db="EMBL/GenBank/DDBJ databases">
        <authorList>
            <person name="de Groot N.N."/>
        </authorList>
    </citation>
    <scope>NUCLEOTIDE SEQUENCE [LARGE SCALE GENOMIC DNA]</scope>
    <source>
        <strain evidence="4 5">ATCC 43154</strain>
    </source>
</reference>
<dbReference type="InterPro" id="IPR003594">
    <property type="entry name" value="HATPase_dom"/>
</dbReference>
<dbReference type="Pfam" id="PF02518">
    <property type="entry name" value="HATPase_c"/>
    <property type="match status" value="1"/>
</dbReference>
<dbReference type="InterPro" id="IPR036890">
    <property type="entry name" value="HATPase_C_sf"/>
</dbReference>
<sequence>MLSRRAKLAAGAVWVLFWLLLITTEVQDYLRRGHHQVWQPVLWSASSGITATLLTLAQRHFTRRHDHLLATPLRWFGRQFLWLPVFWIAFVPLTFGMRHAVYALAGDTYHHEAWAETFLYENIKISVFFGTAAVVLFGILSYHALLQEQLRAERAKGALRQAQLLRLTQQMQPHFLFNALNTISSLMHEDVERADTMLIQLADVLRATLELSGRHEAPLATELRLLRAYAGLMRERFSDRVSIAWHIDETLLACPVPVMSLQPLLENIFKHTVERRRQPVRISIAASREGGQLVLRVDDDGGTLAPNAAAAAALAPAGAATTPSAAADVAAAQATGAASSPAGAAGGASRADGCGAGGGGGGIGLANLRERLLELHGERAGLTLSALAPSGVRAELRLPCAC</sequence>
<proteinExistence type="predicted"/>
<evidence type="ECO:0000313" key="5">
    <source>
        <dbReference type="Proteomes" id="UP000199470"/>
    </source>
</evidence>
<dbReference type="InterPro" id="IPR010559">
    <property type="entry name" value="Sig_transdc_His_kin_internal"/>
</dbReference>
<keyword evidence="1" id="KW-0472">Membrane</keyword>
<evidence type="ECO:0000256" key="1">
    <source>
        <dbReference type="SAM" id="Phobius"/>
    </source>
</evidence>
<feature type="transmembrane region" description="Helical" evidence="1">
    <location>
        <begin position="80"/>
        <end position="105"/>
    </location>
</feature>
<evidence type="ECO:0000259" key="2">
    <source>
        <dbReference type="Pfam" id="PF02518"/>
    </source>
</evidence>
<dbReference type="InterPro" id="IPR050640">
    <property type="entry name" value="Bact_2-comp_sensor_kinase"/>
</dbReference>
<keyword evidence="4" id="KW-0808">Transferase</keyword>